<dbReference type="EMBL" id="BKCJ010269734">
    <property type="protein sequence ID" value="GEZ36129.1"/>
    <property type="molecule type" value="Genomic_DNA"/>
</dbReference>
<feature type="non-terminal residue" evidence="1">
    <location>
        <position position="1"/>
    </location>
</feature>
<reference evidence="1" key="1">
    <citation type="journal article" date="2019" name="Sci. Rep.">
        <title>Draft genome of Tanacetum cinerariifolium, the natural source of mosquito coil.</title>
        <authorList>
            <person name="Yamashiro T."/>
            <person name="Shiraishi A."/>
            <person name="Satake H."/>
            <person name="Nakayama K."/>
        </authorList>
    </citation>
    <scope>NUCLEOTIDE SEQUENCE</scope>
</reference>
<proteinExistence type="predicted"/>
<accession>A0A699I712</accession>
<evidence type="ECO:0000313" key="1">
    <source>
        <dbReference type="EMBL" id="GEZ36129.1"/>
    </source>
</evidence>
<comment type="caution">
    <text evidence="1">The sequence shown here is derived from an EMBL/GenBank/DDBJ whole genome shotgun (WGS) entry which is preliminary data.</text>
</comment>
<organism evidence="1">
    <name type="scientific">Tanacetum cinerariifolium</name>
    <name type="common">Dalmatian daisy</name>
    <name type="synonym">Chrysanthemum cinerariifolium</name>
    <dbReference type="NCBI Taxonomy" id="118510"/>
    <lineage>
        <taxon>Eukaryota</taxon>
        <taxon>Viridiplantae</taxon>
        <taxon>Streptophyta</taxon>
        <taxon>Embryophyta</taxon>
        <taxon>Tracheophyta</taxon>
        <taxon>Spermatophyta</taxon>
        <taxon>Magnoliopsida</taxon>
        <taxon>eudicotyledons</taxon>
        <taxon>Gunneridae</taxon>
        <taxon>Pentapetalae</taxon>
        <taxon>asterids</taxon>
        <taxon>campanulids</taxon>
        <taxon>Asterales</taxon>
        <taxon>Asteraceae</taxon>
        <taxon>Asteroideae</taxon>
        <taxon>Anthemideae</taxon>
        <taxon>Anthemidinae</taxon>
        <taxon>Tanacetum</taxon>
    </lineage>
</organism>
<gene>
    <name evidence="1" type="ORF">Tci_508102</name>
</gene>
<name>A0A699I712_TANCI</name>
<protein>
    <submittedName>
        <fullName evidence="1">Uncharacterized protein</fullName>
    </submittedName>
</protein>
<dbReference type="AlphaFoldDB" id="A0A699I712"/>
<sequence>IMKMEPNIENMTLNEYLEYEAKKERRLRRDV</sequence>